<protein>
    <submittedName>
        <fullName evidence="2">Uncharacterized protein</fullName>
    </submittedName>
</protein>
<organism evidence="2 3">
    <name type="scientific">Brevifollis gellanilyticus</name>
    <dbReference type="NCBI Taxonomy" id="748831"/>
    <lineage>
        <taxon>Bacteria</taxon>
        <taxon>Pseudomonadati</taxon>
        <taxon>Verrucomicrobiota</taxon>
        <taxon>Verrucomicrobiia</taxon>
        <taxon>Verrucomicrobiales</taxon>
        <taxon>Verrucomicrobiaceae</taxon>
    </lineage>
</organism>
<feature type="region of interest" description="Disordered" evidence="1">
    <location>
        <begin position="32"/>
        <end position="61"/>
    </location>
</feature>
<dbReference type="EMBL" id="BKAG01000045">
    <property type="protein sequence ID" value="GEP45242.1"/>
    <property type="molecule type" value="Genomic_DNA"/>
</dbReference>
<feature type="compositionally biased region" description="Polar residues" evidence="1">
    <location>
        <begin position="52"/>
        <end position="61"/>
    </location>
</feature>
<accession>A0A512MEV4</accession>
<comment type="caution">
    <text evidence="2">The sequence shown here is derived from an EMBL/GenBank/DDBJ whole genome shotgun (WGS) entry which is preliminary data.</text>
</comment>
<feature type="compositionally biased region" description="Polar residues" evidence="1">
    <location>
        <begin position="36"/>
        <end position="45"/>
    </location>
</feature>
<name>A0A512MEV4_9BACT</name>
<gene>
    <name evidence="2" type="ORF">BGE01nite_45330</name>
</gene>
<evidence type="ECO:0000313" key="3">
    <source>
        <dbReference type="Proteomes" id="UP000321577"/>
    </source>
</evidence>
<reference evidence="2 3" key="1">
    <citation type="submission" date="2019-07" db="EMBL/GenBank/DDBJ databases">
        <title>Whole genome shotgun sequence of Brevifollis gellanilyticus NBRC 108608.</title>
        <authorList>
            <person name="Hosoyama A."/>
            <person name="Uohara A."/>
            <person name="Ohji S."/>
            <person name="Ichikawa N."/>
        </authorList>
    </citation>
    <scope>NUCLEOTIDE SEQUENCE [LARGE SCALE GENOMIC DNA]</scope>
    <source>
        <strain evidence="2 3">NBRC 108608</strain>
    </source>
</reference>
<proteinExistence type="predicted"/>
<evidence type="ECO:0000256" key="1">
    <source>
        <dbReference type="SAM" id="MobiDB-lite"/>
    </source>
</evidence>
<sequence>MKLQGNWLKSNLSEAANSFNARPQWMSVGYHAAVQKSAQETKQNSTPPPAGDNTQTTPKKK</sequence>
<dbReference type="Proteomes" id="UP000321577">
    <property type="component" value="Unassembled WGS sequence"/>
</dbReference>
<dbReference type="AlphaFoldDB" id="A0A512MEV4"/>
<keyword evidence="3" id="KW-1185">Reference proteome</keyword>
<evidence type="ECO:0000313" key="2">
    <source>
        <dbReference type="EMBL" id="GEP45242.1"/>
    </source>
</evidence>